<dbReference type="PANTHER" id="PTHR33480:SF1">
    <property type="entry name" value="TYR RECOMBINASE DOMAIN-CONTAINING PROTEIN"/>
    <property type="match status" value="1"/>
</dbReference>
<gene>
    <name evidence="2" type="ORF">NQ317_000774</name>
</gene>
<evidence type="ECO:0000313" key="2">
    <source>
        <dbReference type="EMBL" id="KAJ8970314.1"/>
    </source>
</evidence>
<sequence>MDNAPLHSLEPPEPLAKTQLRADRSVLIMTTITTRAQRLLNLALYQDAAEKHMDSSIRNDKDGGTKRINVISEHKIDKIQNYSFTNGNRASDITLDLPTEPTEDKVTKFLDSVPQCIYDFINDNEPKTYTLGPVVELLHGKQKGSKSIISEHIPSTPVPSAERQIYSSFTNGICASDTTLDLPTEPSENKTVSQNVVFMILLMMMCSQKHIQHLGPVDLLHEKQKQENQVINSDDLDHSLDNTTNSGSDSTFVVSETDNEEKNSTTSDEWHKGKIKSTIYDKQHIKAKENMCTRDIKIPSNFMKTKKVLDNLDKYKCNDNNTPVLLNESTGPNLRIAISRRKYKIWDKKDLCPFCFIEITHFARHVERKHKEEPKRRQTSSSCSSTPENQTKNAKNFDDFAVCEFCMGVYKKKTLYRHANICPGRVAETQKNGRLYALTNSQTFLAAMRYQNDFLLKSRLKNEVLNIMRPDEISAVAKNDILICLYGETHLKKHKRAQIATVISNKMRELSRLLIALRKITPVKNLFDAMKPEYFDDILAATKVISGFNVADKTFKASSLALHMGTSLKLLCDIVDRHILKKSPLFSIQNAEQERRSIKSLRKLIETSWASEIASLALKDITEKHWEKPQIIPITSDIIKFNNYVKSEVEQAAVGLANMIREGKEDDTKELILLYKKLAKGIMALVLVLNRKRIDTNNQEEILKSLSTSERVVCKNFKRVVSGGKGISCKASSPSSLTSTKFRKQTATILQVMNLSENDMEQLALFMGHTKKTHEEWYRVWEVSIAYCDL</sequence>
<proteinExistence type="predicted"/>
<feature type="compositionally biased region" description="Basic and acidic residues" evidence="1">
    <location>
        <begin position="260"/>
        <end position="270"/>
    </location>
</feature>
<dbReference type="PANTHER" id="PTHR33480">
    <property type="entry name" value="SET DOMAIN-CONTAINING PROTEIN-RELATED"/>
    <property type="match status" value="1"/>
</dbReference>
<keyword evidence="3" id="KW-1185">Reference proteome</keyword>
<accession>A0ABQ9J0I3</accession>
<dbReference type="Proteomes" id="UP001162164">
    <property type="component" value="Unassembled WGS sequence"/>
</dbReference>
<protein>
    <submittedName>
        <fullName evidence="2">Uncharacterized protein</fullName>
    </submittedName>
</protein>
<comment type="caution">
    <text evidence="2">The sequence shown here is derived from an EMBL/GenBank/DDBJ whole genome shotgun (WGS) entry which is preliminary data.</text>
</comment>
<feature type="region of interest" description="Disordered" evidence="1">
    <location>
        <begin position="367"/>
        <end position="391"/>
    </location>
</feature>
<name>A0ABQ9J0I3_9CUCU</name>
<feature type="compositionally biased region" description="Polar residues" evidence="1">
    <location>
        <begin position="379"/>
        <end position="391"/>
    </location>
</feature>
<feature type="compositionally biased region" description="Polar residues" evidence="1">
    <location>
        <begin position="241"/>
        <end position="256"/>
    </location>
</feature>
<organism evidence="2 3">
    <name type="scientific">Molorchus minor</name>
    <dbReference type="NCBI Taxonomy" id="1323400"/>
    <lineage>
        <taxon>Eukaryota</taxon>
        <taxon>Metazoa</taxon>
        <taxon>Ecdysozoa</taxon>
        <taxon>Arthropoda</taxon>
        <taxon>Hexapoda</taxon>
        <taxon>Insecta</taxon>
        <taxon>Pterygota</taxon>
        <taxon>Neoptera</taxon>
        <taxon>Endopterygota</taxon>
        <taxon>Coleoptera</taxon>
        <taxon>Polyphaga</taxon>
        <taxon>Cucujiformia</taxon>
        <taxon>Chrysomeloidea</taxon>
        <taxon>Cerambycidae</taxon>
        <taxon>Lamiinae</taxon>
        <taxon>Monochamini</taxon>
        <taxon>Molorchus</taxon>
    </lineage>
</organism>
<feature type="region of interest" description="Disordered" evidence="1">
    <location>
        <begin position="233"/>
        <end position="270"/>
    </location>
</feature>
<dbReference type="EMBL" id="JAPWTJ010001643">
    <property type="protein sequence ID" value="KAJ8970314.1"/>
    <property type="molecule type" value="Genomic_DNA"/>
</dbReference>
<reference evidence="2" key="1">
    <citation type="journal article" date="2023" name="Insect Mol. Biol.">
        <title>Genome sequencing provides insights into the evolution of gene families encoding plant cell wall-degrading enzymes in longhorned beetles.</title>
        <authorList>
            <person name="Shin N.R."/>
            <person name="Okamura Y."/>
            <person name="Kirsch R."/>
            <person name="Pauchet Y."/>
        </authorList>
    </citation>
    <scope>NUCLEOTIDE SEQUENCE</scope>
    <source>
        <strain evidence="2">MMC_N1</strain>
    </source>
</reference>
<evidence type="ECO:0000313" key="3">
    <source>
        <dbReference type="Proteomes" id="UP001162164"/>
    </source>
</evidence>
<evidence type="ECO:0000256" key="1">
    <source>
        <dbReference type="SAM" id="MobiDB-lite"/>
    </source>
</evidence>